<dbReference type="Gene3D" id="3.90.1200.10">
    <property type="match status" value="1"/>
</dbReference>
<dbReference type="InterPro" id="IPR011009">
    <property type="entry name" value="Kinase-like_dom_sf"/>
</dbReference>
<accession>A0A382IEN6</accession>
<name>A0A382IEN6_9ZZZZ</name>
<evidence type="ECO:0000313" key="2">
    <source>
        <dbReference type="EMBL" id="SVB98018.1"/>
    </source>
</evidence>
<protein>
    <recommendedName>
        <fullName evidence="1">CHK kinase-like domain-containing protein</fullName>
    </recommendedName>
</protein>
<dbReference type="PANTHER" id="PTHR11012:SF30">
    <property type="entry name" value="PROTEIN KINASE-LIKE DOMAIN-CONTAINING"/>
    <property type="match status" value="1"/>
</dbReference>
<dbReference type="InterPro" id="IPR015897">
    <property type="entry name" value="CHK_kinase-like"/>
</dbReference>
<feature type="domain" description="CHK kinase-like" evidence="1">
    <location>
        <begin position="111"/>
        <end position="287"/>
    </location>
</feature>
<dbReference type="AlphaFoldDB" id="A0A382IEN6"/>
<sequence>VKLPELPAGFTPEFLCELLGKQVTAVRAETVGDGTGMMAEMSRLHLEYEGEPGPASIVAKYSSQNPINREVAVSFNLYEREARYYAELDDQTDICTPEIYFVDIDGDNLLILMRDLHDYEVGSQVVGATLTQTEIAVNQLAKLHGAFWDRVDDLDWVPGIADSYHADNMYNFSQVGWDVMAESFGVADQVNPYKEAFTEALPDLQTEQHTNPRTFLHGDFRMENLLYGTRAEQEDVVVIDFQGPLLGNGFVDLALFLAQSTKTEVRRRHERELVSSYLKVLKAEGVNLGDEDAAWLAYRRAILYNWVYAAVVAGTLDASNERAFAWMQQMVNRQLAASFDLDIFDLL</sequence>
<dbReference type="InterPro" id="IPR004119">
    <property type="entry name" value="EcKL"/>
</dbReference>
<dbReference type="SMART" id="SM00587">
    <property type="entry name" value="CHK"/>
    <property type="match status" value="1"/>
</dbReference>
<feature type="non-terminal residue" evidence="2">
    <location>
        <position position="1"/>
    </location>
</feature>
<dbReference type="Pfam" id="PF02958">
    <property type="entry name" value="EcKL"/>
    <property type="match status" value="1"/>
</dbReference>
<gene>
    <name evidence="2" type="ORF">METZ01_LOCUS250872</name>
</gene>
<evidence type="ECO:0000259" key="1">
    <source>
        <dbReference type="SMART" id="SM00587"/>
    </source>
</evidence>
<reference evidence="2" key="1">
    <citation type="submission" date="2018-05" db="EMBL/GenBank/DDBJ databases">
        <authorList>
            <person name="Lanie J.A."/>
            <person name="Ng W.-L."/>
            <person name="Kazmierczak K.M."/>
            <person name="Andrzejewski T.M."/>
            <person name="Davidsen T.M."/>
            <person name="Wayne K.J."/>
            <person name="Tettelin H."/>
            <person name="Glass J.I."/>
            <person name="Rusch D."/>
            <person name="Podicherti R."/>
            <person name="Tsui H.-C.T."/>
            <person name="Winkler M.E."/>
        </authorList>
    </citation>
    <scope>NUCLEOTIDE SEQUENCE</scope>
</reference>
<organism evidence="2">
    <name type="scientific">marine metagenome</name>
    <dbReference type="NCBI Taxonomy" id="408172"/>
    <lineage>
        <taxon>unclassified sequences</taxon>
        <taxon>metagenomes</taxon>
        <taxon>ecological metagenomes</taxon>
    </lineage>
</organism>
<dbReference type="PANTHER" id="PTHR11012">
    <property type="entry name" value="PROTEIN KINASE-LIKE DOMAIN-CONTAINING"/>
    <property type="match status" value="1"/>
</dbReference>
<dbReference type="SUPFAM" id="SSF56112">
    <property type="entry name" value="Protein kinase-like (PK-like)"/>
    <property type="match status" value="1"/>
</dbReference>
<dbReference type="EMBL" id="UINC01066885">
    <property type="protein sequence ID" value="SVB98018.1"/>
    <property type="molecule type" value="Genomic_DNA"/>
</dbReference>
<proteinExistence type="predicted"/>